<reference evidence="9" key="1">
    <citation type="submission" date="2023-05" db="EMBL/GenBank/DDBJ databases">
        <title>Genome and transcriptome analyses reveal genes involved in the formation of fine ridges on petal epidermal cells in Hibiscus trionum.</title>
        <authorList>
            <person name="Koshimizu S."/>
            <person name="Masuda S."/>
            <person name="Ishii T."/>
            <person name="Shirasu K."/>
            <person name="Hoshino A."/>
            <person name="Arita M."/>
        </authorList>
    </citation>
    <scope>NUCLEOTIDE SEQUENCE</scope>
    <source>
        <strain evidence="9">Hamamatsu line</strain>
    </source>
</reference>
<protein>
    <recommendedName>
        <fullName evidence="8">PHD-type domain-containing protein</fullName>
    </recommendedName>
</protein>
<gene>
    <name evidence="9" type="ORF">HRI_003926600</name>
</gene>
<evidence type="ECO:0000256" key="4">
    <source>
        <dbReference type="ARBA" id="ARBA00022833"/>
    </source>
</evidence>
<evidence type="ECO:0000256" key="6">
    <source>
        <dbReference type="PROSITE-ProRule" id="PRU00146"/>
    </source>
</evidence>
<dbReference type="Proteomes" id="UP001165190">
    <property type="component" value="Unassembled WGS sequence"/>
</dbReference>
<evidence type="ECO:0000256" key="2">
    <source>
        <dbReference type="ARBA" id="ARBA00022723"/>
    </source>
</evidence>
<accession>A0A9W7MHX9</accession>
<evidence type="ECO:0000256" key="3">
    <source>
        <dbReference type="ARBA" id="ARBA00022771"/>
    </source>
</evidence>
<evidence type="ECO:0000256" key="5">
    <source>
        <dbReference type="ARBA" id="ARBA00023242"/>
    </source>
</evidence>
<evidence type="ECO:0000259" key="8">
    <source>
        <dbReference type="PROSITE" id="PS50016"/>
    </source>
</evidence>
<dbReference type="GO" id="GO:0005634">
    <property type="term" value="C:nucleus"/>
    <property type="evidence" value="ECO:0007669"/>
    <property type="project" value="UniProtKB-SubCell"/>
</dbReference>
<dbReference type="PANTHER" id="PTHR46309">
    <property type="entry name" value="PHD FINGER PROTEIN 12"/>
    <property type="match status" value="1"/>
</dbReference>
<evidence type="ECO:0000256" key="1">
    <source>
        <dbReference type="ARBA" id="ARBA00004123"/>
    </source>
</evidence>
<dbReference type="Pfam" id="PF16135">
    <property type="entry name" value="TDBD"/>
    <property type="match status" value="1"/>
</dbReference>
<dbReference type="OrthoDB" id="1903104at2759"/>
<dbReference type="Pfam" id="PF22970">
    <property type="entry name" value="DUF7028"/>
    <property type="match status" value="1"/>
</dbReference>
<dbReference type="SUPFAM" id="SSF57903">
    <property type="entry name" value="FYVE/PHD zinc finger"/>
    <property type="match status" value="1"/>
</dbReference>
<dbReference type="GO" id="GO:0006357">
    <property type="term" value="P:regulation of transcription by RNA polymerase II"/>
    <property type="evidence" value="ECO:0007669"/>
    <property type="project" value="TreeGrafter"/>
</dbReference>
<dbReference type="Pfam" id="PF00628">
    <property type="entry name" value="PHD"/>
    <property type="match status" value="1"/>
</dbReference>
<dbReference type="InterPro" id="IPR011011">
    <property type="entry name" value="Znf_FYVE_PHD"/>
</dbReference>
<evidence type="ECO:0000256" key="7">
    <source>
        <dbReference type="SAM" id="MobiDB-lite"/>
    </source>
</evidence>
<keyword evidence="4" id="KW-0862">Zinc</keyword>
<dbReference type="InterPro" id="IPR019787">
    <property type="entry name" value="Znf_PHD-finger"/>
</dbReference>
<evidence type="ECO:0000313" key="10">
    <source>
        <dbReference type="Proteomes" id="UP001165190"/>
    </source>
</evidence>
<name>A0A9W7MHX9_HIBTR</name>
<proteinExistence type="predicted"/>
<comment type="subcellular location">
    <subcellularLocation>
        <location evidence="1">Nucleus</location>
    </subcellularLocation>
</comment>
<feature type="region of interest" description="Disordered" evidence="7">
    <location>
        <begin position="87"/>
        <end position="106"/>
    </location>
</feature>
<dbReference type="EMBL" id="BSYR01000036">
    <property type="protein sequence ID" value="GMJ02574.1"/>
    <property type="molecule type" value="Genomic_DNA"/>
</dbReference>
<dbReference type="InterPro" id="IPR054292">
    <property type="entry name" value="DUF7028"/>
</dbReference>
<feature type="region of interest" description="Disordered" evidence="7">
    <location>
        <begin position="112"/>
        <end position="133"/>
    </location>
</feature>
<evidence type="ECO:0000313" key="9">
    <source>
        <dbReference type="EMBL" id="GMJ02574.1"/>
    </source>
</evidence>
<sequence>MFADEGEVCEEAILSCYYYNSGSGRPKKNSADLSLKAKSYLLAKGWVFWYVPKNGKQELRYQSPIGKFYYSLKTACKSFIDQALGSGNVEPKKPKKRKSSVLEKENHPLQKSDLSGLLKRRKTPKKQENGNHDRVMKLNSTKRVGEGLVSVHNPQTLLSWLKDNKAVSMMGNVYYRSKTGSPLMKGWITHDGIRCRCCSEVFTLTAFEAHAGSTNHRPTANIILDDGTGRSLSDCQRQVCDSMSRSVAEGPETFTAVNSFRYKNENDGVCSACCDGGEIICCDYRRSAYHMKCLGLKEVPNGDWFCPPC</sequence>
<dbReference type="InterPro" id="IPR032308">
    <property type="entry name" value="TDBD"/>
</dbReference>
<dbReference type="PANTHER" id="PTHR46309:SF12">
    <property type="entry name" value="GB|AAC80581.1"/>
    <property type="match status" value="1"/>
</dbReference>
<dbReference type="Gene3D" id="3.30.40.10">
    <property type="entry name" value="Zinc/RING finger domain, C3HC4 (zinc finger)"/>
    <property type="match status" value="1"/>
</dbReference>
<keyword evidence="2" id="KW-0479">Metal-binding</keyword>
<dbReference type="PROSITE" id="PS50016">
    <property type="entry name" value="ZF_PHD_2"/>
    <property type="match status" value="1"/>
</dbReference>
<keyword evidence="10" id="KW-1185">Reference proteome</keyword>
<dbReference type="InterPro" id="IPR013083">
    <property type="entry name" value="Znf_RING/FYVE/PHD"/>
</dbReference>
<feature type="domain" description="PHD-type" evidence="8">
    <location>
        <begin position="267"/>
        <end position="309"/>
    </location>
</feature>
<keyword evidence="3 6" id="KW-0863">Zinc-finger</keyword>
<keyword evidence="5" id="KW-0539">Nucleus</keyword>
<dbReference type="InterPro" id="IPR042163">
    <property type="entry name" value="PHF12"/>
</dbReference>
<dbReference type="AlphaFoldDB" id="A0A9W7MHX9"/>
<dbReference type="GO" id="GO:0003714">
    <property type="term" value="F:transcription corepressor activity"/>
    <property type="evidence" value="ECO:0007669"/>
    <property type="project" value="InterPro"/>
</dbReference>
<organism evidence="9 10">
    <name type="scientific">Hibiscus trionum</name>
    <name type="common">Flower of an hour</name>
    <dbReference type="NCBI Taxonomy" id="183268"/>
    <lineage>
        <taxon>Eukaryota</taxon>
        <taxon>Viridiplantae</taxon>
        <taxon>Streptophyta</taxon>
        <taxon>Embryophyta</taxon>
        <taxon>Tracheophyta</taxon>
        <taxon>Spermatophyta</taxon>
        <taxon>Magnoliopsida</taxon>
        <taxon>eudicotyledons</taxon>
        <taxon>Gunneridae</taxon>
        <taxon>Pentapetalae</taxon>
        <taxon>rosids</taxon>
        <taxon>malvids</taxon>
        <taxon>Malvales</taxon>
        <taxon>Malvaceae</taxon>
        <taxon>Malvoideae</taxon>
        <taxon>Hibiscus</taxon>
    </lineage>
</organism>
<comment type="caution">
    <text evidence="9">The sequence shown here is derived from an EMBL/GenBank/DDBJ whole genome shotgun (WGS) entry which is preliminary data.</text>
</comment>
<dbReference type="GO" id="GO:0008270">
    <property type="term" value="F:zinc ion binding"/>
    <property type="evidence" value="ECO:0007669"/>
    <property type="project" value="UniProtKB-KW"/>
</dbReference>